<dbReference type="AlphaFoldDB" id="A0A9Q8QEQ7"/>
<sequence length="249" mass="24447">MPLTLTTILTLAVSLSLSFTPTTLAQTASTTAAAAATTTTIANGVLPSSVPDSCQRCLAAALATSCPGDVPAPRYKSDCLCSVRGPAWSAVAACLRDDAVPATGCRGHAAEVVRVYADRCAQFHQPWCVVGADDPVGKVVVSLAPGIVCTGTRSPTSIPGSATRSATATDTASNASSTDNASTASGTVTSASSAASMTPTTSPVTSGGTGTNTASTSAPTSTAGAALLSPRIVDTHLIAAIFAAIAGVM</sequence>
<dbReference type="GeneID" id="72066130"/>
<evidence type="ECO:0000313" key="3">
    <source>
        <dbReference type="EMBL" id="UNI17861.1"/>
    </source>
</evidence>
<evidence type="ECO:0000256" key="2">
    <source>
        <dbReference type="SAM" id="SignalP"/>
    </source>
</evidence>
<feature type="region of interest" description="Disordered" evidence="1">
    <location>
        <begin position="155"/>
        <end position="221"/>
    </location>
</feature>
<dbReference type="RefSeq" id="XP_047841342.1">
    <property type="nucleotide sequence ID" value="XM_047985365.1"/>
</dbReference>
<proteinExistence type="predicted"/>
<evidence type="ECO:0008006" key="5">
    <source>
        <dbReference type="Google" id="ProtNLM"/>
    </source>
</evidence>
<evidence type="ECO:0000256" key="1">
    <source>
        <dbReference type="SAM" id="MobiDB-lite"/>
    </source>
</evidence>
<dbReference type="EMBL" id="CP086356">
    <property type="protein sequence ID" value="UNI17861.1"/>
    <property type="molecule type" value="Genomic_DNA"/>
</dbReference>
<feature type="compositionally biased region" description="Low complexity" evidence="1">
    <location>
        <begin position="160"/>
        <end position="221"/>
    </location>
</feature>
<keyword evidence="2" id="KW-0732">Signal</keyword>
<protein>
    <recommendedName>
        <fullName evidence="5">Extracellular membrane protein CFEM domain-containing protein</fullName>
    </recommendedName>
</protein>
<dbReference type="OrthoDB" id="10586082at2759"/>
<reference evidence="3" key="1">
    <citation type="submission" date="2021-11" db="EMBL/GenBank/DDBJ databases">
        <title>Purpureocillium_takamizusanense_genome.</title>
        <authorList>
            <person name="Nguyen N.-H."/>
        </authorList>
    </citation>
    <scope>NUCLEOTIDE SEQUENCE</scope>
    <source>
        <strain evidence="3">PT3</strain>
    </source>
</reference>
<accession>A0A9Q8QEQ7</accession>
<gene>
    <name evidence="3" type="ORF">JDV02_004175</name>
</gene>
<organism evidence="3 4">
    <name type="scientific">Purpureocillium takamizusanense</name>
    <dbReference type="NCBI Taxonomy" id="2060973"/>
    <lineage>
        <taxon>Eukaryota</taxon>
        <taxon>Fungi</taxon>
        <taxon>Dikarya</taxon>
        <taxon>Ascomycota</taxon>
        <taxon>Pezizomycotina</taxon>
        <taxon>Sordariomycetes</taxon>
        <taxon>Hypocreomycetidae</taxon>
        <taxon>Hypocreales</taxon>
        <taxon>Ophiocordycipitaceae</taxon>
        <taxon>Purpureocillium</taxon>
    </lineage>
</organism>
<evidence type="ECO:0000313" key="4">
    <source>
        <dbReference type="Proteomes" id="UP000829364"/>
    </source>
</evidence>
<feature type="signal peptide" evidence="2">
    <location>
        <begin position="1"/>
        <end position="25"/>
    </location>
</feature>
<dbReference type="Proteomes" id="UP000829364">
    <property type="component" value="Chromosome 3"/>
</dbReference>
<keyword evidence="4" id="KW-1185">Reference proteome</keyword>
<name>A0A9Q8QEQ7_9HYPO</name>
<dbReference type="KEGG" id="ptkz:JDV02_004175"/>
<feature type="chain" id="PRO_5040119431" description="Extracellular membrane protein CFEM domain-containing protein" evidence="2">
    <location>
        <begin position="26"/>
        <end position="249"/>
    </location>
</feature>